<protein>
    <recommendedName>
        <fullName evidence="1">ATPase dynein-related AAA domain-containing protein</fullName>
    </recommendedName>
</protein>
<dbReference type="RefSeq" id="WP_149403922.1">
    <property type="nucleotide sequence ID" value="NZ_BIXY01000093.1"/>
</dbReference>
<gene>
    <name evidence="2" type="ORF">KDI_46410</name>
</gene>
<evidence type="ECO:0000313" key="2">
    <source>
        <dbReference type="EMBL" id="GCF11077.1"/>
    </source>
</evidence>
<dbReference type="GO" id="GO:0016887">
    <property type="term" value="F:ATP hydrolysis activity"/>
    <property type="evidence" value="ECO:0007669"/>
    <property type="project" value="InterPro"/>
</dbReference>
<evidence type="ECO:0000259" key="1">
    <source>
        <dbReference type="Pfam" id="PF07728"/>
    </source>
</evidence>
<evidence type="ECO:0000313" key="3">
    <source>
        <dbReference type="Proteomes" id="UP000322530"/>
    </source>
</evidence>
<dbReference type="AlphaFoldDB" id="A0A5A5TI57"/>
<dbReference type="InterPro" id="IPR027417">
    <property type="entry name" value="P-loop_NTPase"/>
</dbReference>
<dbReference type="OrthoDB" id="9781481at2"/>
<comment type="caution">
    <text evidence="2">The sequence shown here is derived from an EMBL/GenBank/DDBJ whole genome shotgun (WGS) entry which is preliminary data.</text>
</comment>
<dbReference type="InterPro" id="IPR011704">
    <property type="entry name" value="ATPase_dyneun-rel_AAA"/>
</dbReference>
<sequence length="563" mass="63920">MNYYLCPIDNKIITGKNFYPLNELLTIDYPVNVLLPFKLNERVLLAQHNEDILLPYEFSIDAINRTAHTLTLRVSAIYQNILPLATLSLLLPAHMLSNYVQLTEQQAKGITSLMNVMSLKRSIDDTLSIPVQPPTQPEVVEKKDPPALPSARLELDALNTTLTEIGSQFATIAQHMQTFLDVKVSDFLSEPEEDDLEEDEVAIVSVADDDIDDDDAIFSEGEVLDYVKDYIRRSGCYFEDETLYNYHISLKTRPFVILAGLSGTGKSKLAQLYADALGQDKTFKRLAVRPNWNDDRYLLGHLNTVTGEYVTEPAVEFIMAALADQKKLYSLCLDEMNLAHVEYYFSQFLSAMEGDRLKDRSITLMSERSFKQLHAQHRSTRSKATLPSAEISLPYNLIFTGTINVDETTQPISDKVIDRANTIEFFNVDLNFIPEPSDPGEALPISNRAWQSYRATTPDTGHRAQIIEINKILKQADMGLGYRVVHEIELYLANSHGLLTSDVAFDLQCKQRILPRIRGTETIDGMLGELITFSKKNRLAQTEKRLQEMKSRLKRDGYTSFWR</sequence>
<dbReference type="SUPFAM" id="SSF52540">
    <property type="entry name" value="P-loop containing nucleoside triphosphate hydrolases"/>
    <property type="match status" value="1"/>
</dbReference>
<reference evidence="2 3" key="1">
    <citation type="submission" date="2019-01" db="EMBL/GenBank/DDBJ databases">
        <title>Draft genome sequence of Dictyobacter sp. Uno17.</title>
        <authorList>
            <person name="Wang C.M."/>
            <person name="Zheng Y."/>
            <person name="Sakai Y."/>
            <person name="Abe K."/>
            <person name="Yokota A."/>
            <person name="Yabe S."/>
        </authorList>
    </citation>
    <scope>NUCLEOTIDE SEQUENCE [LARGE SCALE GENOMIC DNA]</scope>
    <source>
        <strain evidence="2 3">Uno17</strain>
    </source>
</reference>
<dbReference type="Pfam" id="PF07728">
    <property type="entry name" value="AAA_5"/>
    <property type="match status" value="1"/>
</dbReference>
<dbReference type="EMBL" id="BIXY01000093">
    <property type="protein sequence ID" value="GCF11077.1"/>
    <property type="molecule type" value="Genomic_DNA"/>
</dbReference>
<name>A0A5A5TI57_9CHLR</name>
<keyword evidence="3" id="KW-1185">Reference proteome</keyword>
<feature type="domain" description="ATPase dynein-related AAA" evidence="1">
    <location>
        <begin position="256"/>
        <end position="401"/>
    </location>
</feature>
<organism evidence="2 3">
    <name type="scientific">Dictyobacter arantiisoli</name>
    <dbReference type="NCBI Taxonomy" id="2014874"/>
    <lineage>
        <taxon>Bacteria</taxon>
        <taxon>Bacillati</taxon>
        <taxon>Chloroflexota</taxon>
        <taxon>Ktedonobacteria</taxon>
        <taxon>Ktedonobacterales</taxon>
        <taxon>Dictyobacteraceae</taxon>
        <taxon>Dictyobacter</taxon>
    </lineage>
</organism>
<accession>A0A5A5TI57</accession>
<proteinExistence type="predicted"/>
<dbReference type="GO" id="GO:0005524">
    <property type="term" value="F:ATP binding"/>
    <property type="evidence" value="ECO:0007669"/>
    <property type="project" value="InterPro"/>
</dbReference>
<dbReference type="Gene3D" id="3.40.50.300">
    <property type="entry name" value="P-loop containing nucleotide triphosphate hydrolases"/>
    <property type="match status" value="1"/>
</dbReference>
<dbReference type="Proteomes" id="UP000322530">
    <property type="component" value="Unassembled WGS sequence"/>
</dbReference>